<dbReference type="InterPro" id="IPR012373">
    <property type="entry name" value="Ferrdict_sens_TM"/>
</dbReference>
<keyword evidence="2" id="KW-0472">Membrane</keyword>
<dbReference type="AlphaFoldDB" id="A0A7W6FQJ0"/>
<keyword evidence="2" id="KW-0812">Transmembrane</keyword>
<dbReference type="GO" id="GO:0016989">
    <property type="term" value="F:sigma factor antagonist activity"/>
    <property type="evidence" value="ECO:0007669"/>
    <property type="project" value="TreeGrafter"/>
</dbReference>
<dbReference type="Pfam" id="PF04773">
    <property type="entry name" value="FecR"/>
    <property type="match status" value="1"/>
</dbReference>
<protein>
    <submittedName>
        <fullName evidence="2">Transmembrane sensor</fullName>
    </submittedName>
</protein>
<dbReference type="Gene3D" id="2.60.120.1440">
    <property type="match status" value="1"/>
</dbReference>
<dbReference type="PANTHER" id="PTHR30273">
    <property type="entry name" value="PERIPLASMIC SIGNAL SENSOR AND SIGMA FACTOR ACTIVATOR FECR-RELATED"/>
    <property type="match status" value="1"/>
</dbReference>
<sequence>MARVSMPESRWKAVLLAVAVLALAGMALAWVTALSPFRSSPAPAVPALATRIGEVRQVALADGSQLILDTDTRVLTAFTREQRWIELEKGRVRVVVARDKIRPFIVRVGGREIVTAGVMFDVSHRDGIDIHMLHGSVEIRDASHRKGSEKLELQTGERLVIPAAANAAPTRSRAPDADRQWVDEIQGFKDVPVRDIIDRANAYGTEKIELADPATGHRRISGQINIRSPAAAAEAIAGHLGLAVDRSRPGRIVIGPAGR</sequence>
<proteinExistence type="predicted"/>
<evidence type="ECO:0000259" key="1">
    <source>
        <dbReference type="Pfam" id="PF04773"/>
    </source>
</evidence>
<dbReference type="EMBL" id="JACIDT010000005">
    <property type="protein sequence ID" value="MBB3926069.1"/>
    <property type="molecule type" value="Genomic_DNA"/>
</dbReference>
<evidence type="ECO:0000313" key="3">
    <source>
        <dbReference type="Proteomes" id="UP000571950"/>
    </source>
</evidence>
<dbReference type="Proteomes" id="UP000571950">
    <property type="component" value="Unassembled WGS sequence"/>
</dbReference>
<accession>A0A7W6FQJ0</accession>
<gene>
    <name evidence="2" type="ORF">GGR43_001784</name>
</gene>
<evidence type="ECO:0000313" key="2">
    <source>
        <dbReference type="EMBL" id="MBB3926069.1"/>
    </source>
</evidence>
<feature type="domain" description="FecR protein" evidence="1">
    <location>
        <begin position="48"/>
        <end position="138"/>
    </location>
</feature>
<reference evidence="2 3" key="1">
    <citation type="submission" date="2020-08" db="EMBL/GenBank/DDBJ databases">
        <title>Genomic Encyclopedia of Type Strains, Phase IV (KMG-IV): sequencing the most valuable type-strain genomes for metagenomic binning, comparative biology and taxonomic classification.</title>
        <authorList>
            <person name="Goeker M."/>
        </authorList>
    </citation>
    <scope>NUCLEOTIDE SEQUENCE [LARGE SCALE GENOMIC DNA]</scope>
    <source>
        <strain evidence="2 3">DSM 26189</strain>
    </source>
</reference>
<dbReference type="PANTHER" id="PTHR30273:SF2">
    <property type="entry name" value="PROTEIN FECR"/>
    <property type="match status" value="1"/>
</dbReference>
<comment type="caution">
    <text evidence="2">The sequence shown here is derived from an EMBL/GenBank/DDBJ whole genome shotgun (WGS) entry which is preliminary data.</text>
</comment>
<keyword evidence="3" id="KW-1185">Reference proteome</keyword>
<dbReference type="RefSeq" id="WP_188071620.1">
    <property type="nucleotide sequence ID" value="NZ_BSPS01000029.1"/>
</dbReference>
<organism evidence="2 3">
    <name type="scientific">Sphingobium jiangsuense</name>
    <dbReference type="NCBI Taxonomy" id="870476"/>
    <lineage>
        <taxon>Bacteria</taxon>
        <taxon>Pseudomonadati</taxon>
        <taxon>Pseudomonadota</taxon>
        <taxon>Alphaproteobacteria</taxon>
        <taxon>Sphingomonadales</taxon>
        <taxon>Sphingomonadaceae</taxon>
        <taxon>Sphingobium</taxon>
    </lineage>
</organism>
<dbReference type="InterPro" id="IPR006860">
    <property type="entry name" value="FecR"/>
</dbReference>
<name>A0A7W6FQJ0_9SPHN</name>